<dbReference type="InterPro" id="IPR036259">
    <property type="entry name" value="MFS_trans_sf"/>
</dbReference>
<feature type="transmembrane region" description="Helical" evidence="6">
    <location>
        <begin position="496"/>
        <end position="515"/>
    </location>
</feature>
<keyword evidence="8" id="KW-1185">Reference proteome</keyword>
<dbReference type="PANTHER" id="PTHR16172:SF41">
    <property type="entry name" value="MAJOR FACILITATOR SUPERFAMILY DOMAIN-CONTAINING PROTEIN 6-LIKE"/>
    <property type="match status" value="1"/>
</dbReference>
<feature type="transmembrane region" description="Helical" evidence="6">
    <location>
        <begin position="433"/>
        <end position="457"/>
    </location>
</feature>
<dbReference type="Gene3D" id="1.20.1250.20">
    <property type="entry name" value="MFS general substrate transporter like domains"/>
    <property type="match status" value="3"/>
</dbReference>
<evidence type="ECO:0000256" key="6">
    <source>
        <dbReference type="SAM" id="Phobius"/>
    </source>
</evidence>
<sequence length="652" mass="72856">MENPQQVPVPIYNPVPKTRERKNNECVNRKLIVPKLLLMTFYGALGCLLPFLTLHMKHLGLTHDEITWINSVLPLTSIWGPPLAGFLADRSGRHKAITILAMLLAALFHMLLLFVPPCDRVAPHPPPLQFWCNNERSHLSLVPCDAPFFGNPCDKYSGHLRMLANFRLDNCRYHCSNATTAFLFDNPEDDMTMDSEDSLQGLQLPTIEQSLPASLPMVCFVDASGRQECRTMATSEHSLTFRRPLVLEDVTRVADARIQTCQFEQGESTYEGSAFHNVVCPTDSQCSVVCDAAEQSNGTMFLQTGVCESVEGNPQVTFWVYFVVRALADLFPTVLISLLDAMVLTMVTQYNGDFGRQKMFGLVSVGITAPLVGILMDGRFGSYGNLKYGPVFYVFTALMLVSAVITLFLPFQVELRTNSLLKSLSLLFRNGELVVLFLIMFVLGSFWSYLETFFYIYLESLHAPKLLIGLTITIGIVPSIPFLFKSERIVNYCGHHHLLMLAFVMYCIRFLGFAYMRNPWWSMPLEVLELFTLNMLQVAASTLAFVLAPKSLVATAQAFVFIAHFTFGRCVGALVSGVLIDAYGMIKVFLGASAVSGLLGAVYFISYYCIRWRNKKTGRSSRQAGKQNNSQLTQHNANGDQTALIGLIYNIL</sequence>
<feature type="transmembrane region" description="Helical" evidence="6">
    <location>
        <begin position="318"/>
        <end position="347"/>
    </location>
</feature>
<organism evidence="8 9">
    <name type="scientific">Hyalella azteca</name>
    <name type="common">Amphipod</name>
    <dbReference type="NCBI Taxonomy" id="294128"/>
    <lineage>
        <taxon>Eukaryota</taxon>
        <taxon>Metazoa</taxon>
        <taxon>Ecdysozoa</taxon>
        <taxon>Arthropoda</taxon>
        <taxon>Crustacea</taxon>
        <taxon>Multicrustacea</taxon>
        <taxon>Malacostraca</taxon>
        <taxon>Eumalacostraca</taxon>
        <taxon>Peracarida</taxon>
        <taxon>Amphipoda</taxon>
        <taxon>Senticaudata</taxon>
        <taxon>Talitrida</taxon>
        <taxon>Talitroidea</taxon>
        <taxon>Hyalellidae</taxon>
        <taxon>Hyalella</taxon>
    </lineage>
</organism>
<evidence type="ECO:0000256" key="2">
    <source>
        <dbReference type="ARBA" id="ARBA00005241"/>
    </source>
</evidence>
<evidence type="ECO:0000313" key="9">
    <source>
        <dbReference type="RefSeq" id="XP_018022681.2"/>
    </source>
</evidence>
<dbReference type="RefSeq" id="XP_018022681.2">
    <property type="nucleotide sequence ID" value="XM_018167192.2"/>
</dbReference>
<feature type="transmembrane region" description="Helical" evidence="6">
    <location>
        <begin position="66"/>
        <end position="84"/>
    </location>
</feature>
<accession>A0A8B7PBT4</accession>
<evidence type="ECO:0000256" key="5">
    <source>
        <dbReference type="ARBA" id="ARBA00023136"/>
    </source>
</evidence>
<feature type="transmembrane region" description="Helical" evidence="6">
    <location>
        <begin position="559"/>
        <end position="580"/>
    </location>
</feature>
<dbReference type="OrthoDB" id="515887at2759"/>
<reference evidence="9" key="1">
    <citation type="submission" date="2025-08" db="UniProtKB">
        <authorList>
            <consortium name="RefSeq"/>
        </authorList>
    </citation>
    <scope>IDENTIFICATION</scope>
    <source>
        <tissue evidence="9">Whole organism</tissue>
    </source>
</reference>
<keyword evidence="3 6" id="KW-0812">Transmembrane</keyword>
<feature type="domain" description="Major facilitator superfamily associated" evidence="7">
    <location>
        <begin position="35"/>
        <end position="590"/>
    </location>
</feature>
<evidence type="ECO:0000313" key="8">
    <source>
        <dbReference type="Proteomes" id="UP000694843"/>
    </source>
</evidence>
<feature type="transmembrane region" description="Helical" evidence="6">
    <location>
        <begin position="96"/>
        <end position="115"/>
    </location>
</feature>
<keyword evidence="4 6" id="KW-1133">Transmembrane helix</keyword>
<dbReference type="OMA" id="THDEITW"/>
<feature type="transmembrane region" description="Helical" evidence="6">
    <location>
        <begin position="586"/>
        <end position="610"/>
    </location>
</feature>
<comment type="subcellular location">
    <subcellularLocation>
        <location evidence="1">Membrane</location>
        <topology evidence="1">Multi-pass membrane protein</topology>
    </subcellularLocation>
</comment>
<dbReference type="KEGG" id="hazt:108678728"/>
<proteinExistence type="inferred from homology"/>
<evidence type="ECO:0000256" key="3">
    <source>
        <dbReference type="ARBA" id="ARBA00022692"/>
    </source>
</evidence>
<feature type="transmembrane region" description="Helical" evidence="6">
    <location>
        <begin position="463"/>
        <end position="484"/>
    </location>
</feature>
<dbReference type="InterPro" id="IPR051717">
    <property type="entry name" value="MFS_MFSD6"/>
</dbReference>
<name>A0A8B7PBT4_HYAAZ</name>
<gene>
    <name evidence="9" type="primary">LOC108678728</name>
</gene>
<comment type="similarity">
    <text evidence="2">Belongs to the major facilitator superfamily. MFSD6 family.</text>
</comment>
<dbReference type="PANTHER" id="PTHR16172">
    <property type="entry name" value="MAJOR FACILITATOR SUPERFAMILY DOMAIN-CONTAINING PROTEIN 6-LIKE"/>
    <property type="match status" value="1"/>
</dbReference>
<dbReference type="GeneID" id="108678728"/>
<feature type="transmembrane region" description="Helical" evidence="6">
    <location>
        <begin position="391"/>
        <end position="413"/>
    </location>
</feature>
<feature type="transmembrane region" description="Helical" evidence="6">
    <location>
        <begin position="527"/>
        <end position="547"/>
    </location>
</feature>
<feature type="transmembrane region" description="Helical" evidence="6">
    <location>
        <begin position="359"/>
        <end position="376"/>
    </location>
</feature>
<dbReference type="GO" id="GO:0016020">
    <property type="term" value="C:membrane"/>
    <property type="evidence" value="ECO:0007669"/>
    <property type="project" value="UniProtKB-SubCell"/>
</dbReference>
<evidence type="ECO:0000256" key="4">
    <source>
        <dbReference type="ARBA" id="ARBA00022989"/>
    </source>
</evidence>
<protein>
    <submittedName>
        <fullName evidence="9">Major facilitator superfamily domain-containing protein 6</fullName>
    </submittedName>
</protein>
<feature type="transmembrane region" description="Helical" evidence="6">
    <location>
        <begin position="36"/>
        <end position="54"/>
    </location>
</feature>
<dbReference type="Proteomes" id="UP000694843">
    <property type="component" value="Unplaced"/>
</dbReference>
<keyword evidence="5 6" id="KW-0472">Membrane</keyword>
<evidence type="ECO:0000256" key="1">
    <source>
        <dbReference type="ARBA" id="ARBA00004141"/>
    </source>
</evidence>
<evidence type="ECO:0000259" key="7">
    <source>
        <dbReference type="Pfam" id="PF12832"/>
    </source>
</evidence>
<dbReference type="Pfam" id="PF12832">
    <property type="entry name" value="MFS_1_like"/>
    <property type="match status" value="1"/>
</dbReference>
<dbReference type="SUPFAM" id="SSF103473">
    <property type="entry name" value="MFS general substrate transporter"/>
    <property type="match status" value="1"/>
</dbReference>
<dbReference type="AlphaFoldDB" id="A0A8B7PBT4"/>
<dbReference type="InterPro" id="IPR024989">
    <property type="entry name" value="MFS_assoc_dom"/>
</dbReference>